<evidence type="ECO:0008006" key="2">
    <source>
        <dbReference type="Google" id="ProtNLM"/>
    </source>
</evidence>
<sequence>MAVKSEKTLSMLMVIVCIRAQMAPEVPLLIPGDAQIEMGLAQMAPEVSLLIPGDAQMPEESEKLITECFSSATNIQGCVNAVTKKRQLSALTSACCRAITSLNSCAPIWLRVYPNLPTLVLRGLDTTCYFLGKLK</sequence>
<dbReference type="GO" id="GO:0080155">
    <property type="term" value="P:regulation of double fertilization forming a zygote and endosperm"/>
    <property type="evidence" value="ECO:0007669"/>
    <property type="project" value="TreeGrafter"/>
</dbReference>
<name>A0A2N9J8E8_FAGSY</name>
<dbReference type="GO" id="GO:0031982">
    <property type="term" value="C:vesicle"/>
    <property type="evidence" value="ECO:0007669"/>
    <property type="project" value="TreeGrafter"/>
</dbReference>
<accession>A0A2N9J8E8</accession>
<dbReference type="PANTHER" id="PTHR31181:SF67">
    <property type="entry name" value="PROLAMIN-LIKE PROTEIN (DUF1278)"/>
    <property type="match status" value="1"/>
</dbReference>
<evidence type="ECO:0000313" key="1">
    <source>
        <dbReference type="EMBL" id="SPD32810.1"/>
    </source>
</evidence>
<dbReference type="GO" id="GO:0005576">
    <property type="term" value="C:extracellular region"/>
    <property type="evidence" value="ECO:0007669"/>
    <property type="project" value="TreeGrafter"/>
</dbReference>
<dbReference type="GO" id="GO:0009567">
    <property type="term" value="P:double fertilization forming a zygote and endosperm"/>
    <property type="evidence" value="ECO:0007669"/>
    <property type="project" value="TreeGrafter"/>
</dbReference>
<dbReference type="GO" id="GO:2000008">
    <property type="term" value="P:regulation of protein localization to cell surface"/>
    <property type="evidence" value="ECO:0007669"/>
    <property type="project" value="TreeGrafter"/>
</dbReference>
<organism evidence="1">
    <name type="scientific">Fagus sylvatica</name>
    <name type="common">Beechnut</name>
    <dbReference type="NCBI Taxonomy" id="28930"/>
    <lineage>
        <taxon>Eukaryota</taxon>
        <taxon>Viridiplantae</taxon>
        <taxon>Streptophyta</taxon>
        <taxon>Embryophyta</taxon>
        <taxon>Tracheophyta</taxon>
        <taxon>Spermatophyta</taxon>
        <taxon>Magnoliopsida</taxon>
        <taxon>eudicotyledons</taxon>
        <taxon>Gunneridae</taxon>
        <taxon>Pentapetalae</taxon>
        <taxon>rosids</taxon>
        <taxon>fabids</taxon>
        <taxon>Fagales</taxon>
        <taxon>Fagaceae</taxon>
        <taxon>Fagus</taxon>
    </lineage>
</organism>
<reference evidence="1" key="1">
    <citation type="submission" date="2018-02" db="EMBL/GenBank/DDBJ databases">
        <authorList>
            <person name="Cohen D.B."/>
            <person name="Kent A.D."/>
        </authorList>
    </citation>
    <scope>NUCLEOTIDE SEQUENCE</scope>
</reference>
<gene>
    <name evidence="1" type="ORF">FSB_LOCUS60692</name>
</gene>
<protein>
    <recommendedName>
        <fullName evidence="2">Prolamin-like domain-containing protein</fullName>
    </recommendedName>
</protein>
<dbReference type="AlphaFoldDB" id="A0A2N9J8E8"/>
<dbReference type="PANTHER" id="PTHR31181">
    <property type="entry name" value="EGG CELL-SECRETED PROTEIN 1.4"/>
    <property type="match status" value="1"/>
</dbReference>
<dbReference type="EMBL" id="OIVN01006423">
    <property type="protein sequence ID" value="SPD32810.1"/>
    <property type="molecule type" value="Genomic_DNA"/>
</dbReference>
<proteinExistence type="predicted"/>